<gene>
    <name evidence="12" type="primary">LOC110984603</name>
</gene>
<dbReference type="GO" id="GO:0010521">
    <property type="term" value="F:telomerase inhibitor activity"/>
    <property type="evidence" value="ECO:0007669"/>
    <property type="project" value="TreeGrafter"/>
</dbReference>
<feature type="region of interest" description="Disordered" evidence="9">
    <location>
        <begin position="759"/>
        <end position="935"/>
    </location>
</feature>
<name>A0A8B7Z767_ACAPL</name>
<feature type="compositionally biased region" description="Polar residues" evidence="9">
    <location>
        <begin position="315"/>
        <end position="334"/>
    </location>
</feature>
<dbReference type="PANTHER" id="PTHR14513">
    <property type="entry name" value="PROTECTION OF TELOMERES 1"/>
    <property type="match status" value="1"/>
</dbReference>
<dbReference type="Pfam" id="PF16686">
    <property type="entry name" value="POT1PC"/>
    <property type="match status" value="1"/>
</dbReference>
<dbReference type="CDD" id="cd04497">
    <property type="entry name" value="hPOT1_OB1_like"/>
    <property type="match status" value="1"/>
</dbReference>
<organism evidence="11 12">
    <name type="scientific">Acanthaster planci</name>
    <name type="common">Crown-of-thorns starfish</name>
    <dbReference type="NCBI Taxonomy" id="133434"/>
    <lineage>
        <taxon>Eukaryota</taxon>
        <taxon>Metazoa</taxon>
        <taxon>Echinodermata</taxon>
        <taxon>Eleutherozoa</taxon>
        <taxon>Asterozoa</taxon>
        <taxon>Asteroidea</taxon>
        <taxon>Valvatacea</taxon>
        <taxon>Valvatida</taxon>
        <taxon>Acanthasteridae</taxon>
        <taxon>Acanthaster</taxon>
    </lineage>
</organism>
<dbReference type="SUPFAM" id="SSF50249">
    <property type="entry name" value="Nucleic acid-binding proteins"/>
    <property type="match status" value="2"/>
</dbReference>
<evidence type="ECO:0000256" key="3">
    <source>
        <dbReference type="ARBA" id="ARBA00008442"/>
    </source>
</evidence>
<protein>
    <recommendedName>
        <fullName evidence="4">Protection of telomeres protein 1</fullName>
    </recommendedName>
</protein>
<dbReference type="SMART" id="SM00976">
    <property type="entry name" value="Telo_bind"/>
    <property type="match status" value="1"/>
</dbReference>
<sequence>MAGYQLQKVPDLCGRCFGTNIFLFLLKMIWFKATSELQHSMHFFRVELTCNYTVKSTNGLNGHKCQLQISSTSFLNYSILRGKCFHFNFFSSLFSLWILNSQQWPCLCKGNSQVNMASRAVAICSSEPPNLSKMKKLSLADVQAGSSFNFKYIEGKIAKMWPLHSAGKHKRMKLILEEETGAQDAPPPSRIIVFLTGAFAEEFIQFSDGDTVIISEALIEKSPSFVTDSIHPCNILVEKTRSRPSVWVIPTEKQTKATNTRTPQSQAASSSSTSRSTSTVISSSSNASQQQTPTTRLDDTGAVSSSSAPSTSTVNAGNPNQDTPWSSDAATTAGNPMDAWTVPDANLSPTKRTYTYTVLRDLKEAPHVNIFGVVKFFKPPYKTRGPDYCMTVTLIDQTLDPSHRGLRCQLFRDDINALPQVHAIGDIVRFHRLKISLYNNGLQGQKGSGFQCLVFDGAVNAPMEPRASSSNFTLTDDDKQRVEELRLWSSRRTQLALDNRCCSLAKMYVGQYLDLTCQVVSVAVLSSEKCAVIRVWDGTHYRGPVRVMDTSSSVNVQNDPELVHKSEGLTYDVSLYDNHMETGAKLKPGQFIKICNLHVAKFPLLGRPDGSPEMVELVLHRGTSYGRGVVTLMDWEQGVKDMIKRMEEIVQNAPSISGVINQNEAQSSLVPEPMGGTSKSTQLTNGSAPGSPLRCMQRSASVITDHFHQKTSRIADVIHAEAPNKFRLRAKVIDYLPNNIIDFIHLYCSKCKFRCRVPAPQKPASSEKTSTHKKASSAAEQATPLKDAAVSNEYNLRRATSKGAESTKEETIQGVRTRSATQEAAKESPQKDTSIESPRRTCQTKPLESERSPAEESERSSRKWSTLRKRPATQVLQDEDAPSPKKNRRGTSKMAAGTDKRKASSETDSSGIEVDGNSKQDVGQGSTASSDMGKRLMMTDIYGRNITAELVSTSDDGEEEGEESRFNRRRRQKIRVEVDSLTPEEALLMARLGLRLVHYGGVPISKGQVTIPGTNHKDSNSSVYYLCPHCSRVDDTQDVAEDAPLLRYTYCVKLFLEDGTGSIEVIADRQHAQTFFQGIRATNLHTSLDAKFQLEEAMITLCPYPAGTGFESPTSNQRTSLDNLTSHPWLECCIMSYPVTLGGTEVTKYQVFDTALALDVE</sequence>
<feature type="compositionally biased region" description="Polar residues" evidence="9">
    <location>
        <begin position="917"/>
        <end position="930"/>
    </location>
</feature>
<feature type="compositionally biased region" description="Low complexity" evidence="9">
    <location>
        <begin position="302"/>
        <end position="314"/>
    </location>
</feature>
<evidence type="ECO:0000256" key="1">
    <source>
        <dbReference type="ARBA" id="ARBA00004123"/>
    </source>
</evidence>
<evidence type="ECO:0000313" key="12">
    <source>
        <dbReference type="RefSeq" id="XP_022100640.1"/>
    </source>
</evidence>
<dbReference type="RefSeq" id="XP_022100640.1">
    <property type="nucleotide sequence ID" value="XM_022244948.1"/>
</dbReference>
<dbReference type="GeneID" id="110984603"/>
<keyword evidence="6" id="KW-0779">Telomere</keyword>
<dbReference type="GO" id="GO:0016233">
    <property type="term" value="P:telomere capping"/>
    <property type="evidence" value="ECO:0007669"/>
    <property type="project" value="TreeGrafter"/>
</dbReference>
<reference evidence="12" key="1">
    <citation type="submission" date="2025-08" db="UniProtKB">
        <authorList>
            <consortium name="RefSeq"/>
        </authorList>
    </citation>
    <scope>IDENTIFICATION</scope>
</reference>
<dbReference type="GO" id="GO:0032210">
    <property type="term" value="P:regulation of telomere maintenance via telomerase"/>
    <property type="evidence" value="ECO:0007669"/>
    <property type="project" value="TreeGrafter"/>
</dbReference>
<evidence type="ECO:0000256" key="5">
    <source>
        <dbReference type="ARBA" id="ARBA00022454"/>
    </source>
</evidence>
<evidence type="ECO:0000256" key="6">
    <source>
        <dbReference type="ARBA" id="ARBA00022895"/>
    </source>
</evidence>
<dbReference type="FunFam" id="2.40.50.140:FF:000119">
    <property type="entry name" value="Protection of telomeres 1 homolog"/>
    <property type="match status" value="1"/>
</dbReference>
<dbReference type="OrthoDB" id="10061853at2759"/>
<evidence type="ECO:0000256" key="9">
    <source>
        <dbReference type="SAM" id="MobiDB-lite"/>
    </source>
</evidence>
<dbReference type="GO" id="GO:0000783">
    <property type="term" value="C:nuclear telomere cap complex"/>
    <property type="evidence" value="ECO:0007669"/>
    <property type="project" value="TreeGrafter"/>
</dbReference>
<evidence type="ECO:0000259" key="10">
    <source>
        <dbReference type="SMART" id="SM00976"/>
    </source>
</evidence>
<dbReference type="PANTHER" id="PTHR14513:SF0">
    <property type="entry name" value="PROTECTION OF TELOMERES PROTEIN 1"/>
    <property type="match status" value="1"/>
</dbReference>
<dbReference type="InterPro" id="IPR012340">
    <property type="entry name" value="NA-bd_OB-fold"/>
</dbReference>
<feature type="region of interest" description="Disordered" evidence="9">
    <location>
        <begin position="247"/>
        <end position="346"/>
    </location>
</feature>
<feature type="region of interest" description="Disordered" evidence="9">
    <location>
        <begin position="671"/>
        <end position="691"/>
    </location>
</feature>
<dbReference type="InterPro" id="IPR028389">
    <property type="entry name" value="POT1"/>
</dbReference>
<dbReference type="InterPro" id="IPR032042">
    <property type="entry name" value="POT1PC"/>
</dbReference>
<dbReference type="GO" id="GO:0098505">
    <property type="term" value="F:G-rich strand telomeric DNA binding"/>
    <property type="evidence" value="ECO:0007669"/>
    <property type="project" value="TreeGrafter"/>
</dbReference>
<dbReference type="InterPro" id="IPR011564">
    <property type="entry name" value="Telomer_end-bd_POT1/Cdc13"/>
</dbReference>
<keyword evidence="11" id="KW-1185">Reference proteome</keyword>
<dbReference type="AlphaFoldDB" id="A0A8B7Z767"/>
<dbReference type="CTD" id="25913"/>
<dbReference type="Gene3D" id="2.40.50.140">
    <property type="entry name" value="Nucleic acid-binding proteins"/>
    <property type="match status" value="2"/>
</dbReference>
<proteinExistence type="inferred from homology"/>
<dbReference type="KEGG" id="aplc:110984603"/>
<feature type="compositionally biased region" description="Low complexity" evidence="9">
    <location>
        <begin position="260"/>
        <end position="295"/>
    </location>
</feature>
<evidence type="ECO:0000313" key="11">
    <source>
        <dbReference type="Proteomes" id="UP000694845"/>
    </source>
</evidence>
<evidence type="ECO:0000256" key="8">
    <source>
        <dbReference type="ARBA" id="ARBA00023242"/>
    </source>
</evidence>
<dbReference type="Pfam" id="PF02765">
    <property type="entry name" value="POT1"/>
    <property type="match status" value="1"/>
</dbReference>
<evidence type="ECO:0000256" key="4">
    <source>
        <dbReference type="ARBA" id="ARBA00015253"/>
    </source>
</evidence>
<accession>A0A8B7Z767</accession>
<keyword evidence="7" id="KW-0238">DNA-binding</keyword>
<evidence type="ECO:0000256" key="2">
    <source>
        <dbReference type="ARBA" id="ARBA00004574"/>
    </source>
</evidence>
<feature type="compositionally biased region" description="Basic and acidic residues" evidence="9">
    <location>
        <begin position="847"/>
        <end position="861"/>
    </location>
</feature>
<keyword evidence="5" id="KW-0158">Chromosome</keyword>
<feature type="domain" description="Telomeric single stranded DNA binding POT1/Cdc13" evidence="10">
    <location>
        <begin position="356"/>
        <end position="490"/>
    </location>
</feature>
<keyword evidence="8" id="KW-0539">Nucleus</keyword>
<feature type="compositionally biased region" description="Polar residues" evidence="9">
    <location>
        <begin position="677"/>
        <end position="688"/>
    </location>
</feature>
<comment type="subcellular location">
    <subcellularLocation>
        <location evidence="2">Chromosome</location>
        <location evidence="2">Telomere</location>
    </subcellularLocation>
    <subcellularLocation>
        <location evidence="1">Nucleus</location>
    </subcellularLocation>
</comment>
<evidence type="ECO:0000256" key="7">
    <source>
        <dbReference type="ARBA" id="ARBA00023125"/>
    </source>
</evidence>
<feature type="compositionally biased region" description="Basic and acidic residues" evidence="9">
    <location>
        <begin position="824"/>
        <end position="839"/>
    </location>
</feature>
<dbReference type="Proteomes" id="UP000694845">
    <property type="component" value="Unplaced"/>
</dbReference>
<comment type="similarity">
    <text evidence="3">Belongs to the telombin family.</text>
</comment>